<evidence type="ECO:0000259" key="6">
    <source>
        <dbReference type="Pfam" id="PF01171"/>
    </source>
</evidence>
<dbReference type="SUPFAM" id="SSF52402">
    <property type="entry name" value="Adenine nucleotide alpha hydrolases-like"/>
    <property type="match status" value="1"/>
</dbReference>
<accession>A0ABR3RTS8</accession>
<feature type="region of interest" description="Disordered" evidence="5">
    <location>
        <begin position="380"/>
        <end position="418"/>
    </location>
</feature>
<dbReference type="PANTHER" id="PTHR43033">
    <property type="entry name" value="TRNA(ILE)-LYSIDINE SYNTHASE-RELATED"/>
    <property type="match status" value="1"/>
</dbReference>
<evidence type="ECO:0000256" key="4">
    <source>
        <dbReference type="ARBA" id="ARBA00022840"/>
    </source>
</evidence>
<sequence>MHKKDSLSSLFEHGGIQLLRPLLEFQKSRLIATCETHNTRWAEDKTNQDRTLTARNAIRHIFSNHKLPVILSKESMLAVAQKTRSRVDKYKAAADKLFDSCSINLDIQTASLVVRLPPVEALLTNPTPTPPSSEKLQARNTAHYLLRRVVELVSPREHMVHESLANAVLAIYPSLASGGLQEGVRPARVFNSNWCLWTINTSAVDCTVKDGVFGQTDEWCISRQPPKIEAFESSSLHFPPMQTSGWQLFDGRFWVRVHNLTDRPIIMRMLTDTQLEHLNPLDPGAKMFNRRKQMRAILDTITPHALRRHLPALFLAPVNKEQEPTLIALPTLQSSPTLSQDDQNPWECTWEVRYKKVDPGARTLSDIVRKPVYHSVEFDPLNPLGMDAPQTSRRKKNLKDQKGDSRRSGPGSAWGGII</sequence>
<evidence type="ECO:0000256" key="2">
    <source>
        <dbReference type="ARBA" id="ARBA00022694"/>
    </source>
</evidence>
<evidence type="ECO:0000256" key="1">
    <source>
        <dbReference type="ARBA" id="ARBA00022598"/>
    </source>
</evidence>
<gene>
    <name evidence="7" type="ORF">SLS60_002774</name>
</gene>
<dbReference type="Proteomes" id="UP001521785">
    <property type="component" value="Unassembled WGS sequence"/>
</dbReference>
<protein>
    <recommendedName>
        <fullName evidence="6">tRNA(Ile)-lysidine/2-thiocytidine synthase N-terminal domain-containing protein</fullName>
    </recommendedName>
</protein>
<evidence type="ECO:0000256" key="3">
    <source>
        <dbReference type="ARBA" id="ARBA00022741"/>
    </source>
</evidence>
<reference evidence="7 8" key="1">
    <citation type="submission" date="2024-02" db="EMBL/GenBank/DDBJ databases">
        <title>De novo assembly and annotation of 12 fungi associated with fruit tree decline syndrome in Ontario, Canada.</title>
        <authorList>
            <person name="Sulman M."/>
            <person name="Ellouze W."/>
            <person name="Ilyukhin E."/>
        </authorList>
    </citation>
    <scope>NUCLEOTIDE SEQUENCE [LARGE SCALE GENOMIC DNA]</scope>
    <source>
        <strain evidence="7 8">M42-189</strain>
    </source>
</reference>
<dbReference type="Pfam" id="PF01171">
    <property type="entry name" value="ATP_bind_3"/>
    <property type="match status" value="1"/>
</dbReference>
<evidence type="ECO:0000256" key="5">
    <source>
        <dbReference type="SAM" id="MobiDB-lite"/>
    </source>
</evidence>
<organism evidence="7 8">
    <name type="scientific">Paraconiothyrium brasiliense</name>
    <dbReference type="NCBI Taxonomy" id="300254"/>
    <lineage>
        <taxon>Eukaryota</taxon>
        <taxon>Fungi</taxon>
        <taxon>Dikarya</taxon>
        <taxon>Ascomycota</taxon>
        <taxon>Pezizomycotina</taxon>
        <taxon>Dothideomycetes</taxon>
        <taxon>Pleosporomycetidae</taxon>
        <taxon>Pleosporales</taxon>
        <taxon>Massarineae</taxon>
        <taxon>Didymosphaeriaceae</taxon>
        <taxon>Paraconiothyrium</taxon>
    </lineage>
</organism>
<dbReference type="InterPro" id="IPR014729">
    <property type="entry name" value="Rossmann-like_a/b/a_fold"/>
</dbReference>
<evidence type="ECO:0000313" key="8">
    <source>
        <dbReference type="Proteomes" id="UP001521785"/>
    </source>
</evidence>
<dbReference type="InterPro" id="IPR012094">
    <property type="entry name" value="tRNA_Ile_lys_synt"/>
</dbReference>
<dbReference type="PANTHER" id="PTHR43033:SF1">
    <property type="entry name" value="TRNA(ILE)-LYSIDINE SYNTHASE-RELATED"/>
    <property type="match status" value="1"/>
</dbReference>
<keyword evidence="3" id="KW-0547">Nucleotide-binding</keyword>
<keyword evidence="8" id="KW-1185">Reference proteome</keyword>
<evidence type="ECO:0000313" key="7">
    <source>
        <dbReference type="EMBL" id="KAL1607836.1"/>
    </source>
</evidence>
<name>A0ABR3RTS8_9PLEO</name>
<keyword evidence="4" id="KW-0067">ATP-binding</keyword>
<keyword evidence="2" id="KW-0819">tRNA processing</keyword>
<feature type="compositionally biased region" description="Basic and acidic residues" evidence="5">
    <location>
        <begin position="398"/>
        <end position="407"/>
    </location>
</feature>
<feature type="domain" description="tRNA(Ile)-lysidine/2-thiocytidine synthase N-terminal" evidence="6">
    <location>
        <begin position="12"/>
        <end position="60"/>
    </location>
</feature>
<comment type="caution">
    <text evidence="7">The sequence shown here is derived from an EMBL/GenBank/DDBJ whole genome shotgun (WGS) entry which is preliminary data.</text>
</comment>
<dbReference type="InterPro" id="IPR011063">
    <property type="entry name" value="TilS/TtcA_N"/>
</dbReference>
<dbReference type="Gene3D" id="3.40.50.620">
    <property type="entry name" value="HUPs"/>
    <property type="match status" value="1"/>
</dbReference>
<keyword evidence="1" id="KW-0436">Ligase</keyword>
<dbReference type="EMBL" id="JAKJXO020000003">
    <property type="protein sequence ID" value="KAL1607836.1"/>
    <property type="molecule type" value="Genomic_DNA"/>
</dbReference>
<proteinExistence type="predicted"/>